<dbReference type="OrthoDB" id="9850552at2"/>
<dbReference type="AlphaFoldDB" id="A0A3A3FLI6"/>
<reference evidence="2" key="1">
    <citation type="submission" date="2018-09" db="EMBL/GenBank/DDBJ databases">
        <authorList>
            <person name="Zhu H."/>
        </authorList>
    </citation>
    <scope>NUCLEOTIDE SEQUENCE [LARGE SCALE GENOMIC DNA]</scope>
    <source>
        <strain evidence="2">K1R23-30</strain>
    </source>
</reference>
<accession>A0A3A3FLI6</accession>
<protein>
    <submittedName>
        <fullName evidence="1">Uncharacterized protein</fullName>
    </submittedName>
</protein>
<gene>
    <name evidence="1" type="ORF">D3871_22850</name>
</gene>
<evidence type="ECO:0000313" key="2">
    <source>
        <dbReference type="Proteomes" id="UP000265955"/>
    </source>
</evidence>
<sequence length="94" mass="10842">MIRQIYKNDIQAMLPSSELYSDPNGVIEVLINEMGFDDDEKFASALGLPVTTVGQLRRKAIKLEPRLLLQMLEISDFSTWELRNLVVARRIRLH</sequence>
<name>A0A3A3FLI6_9BURK</name>
<keyword evidence="2" id="KW-1185">Reference proteome</keyword>
<organism evidence="1 2">
    <name type="scientific">Noviherbaspirillum saxi</name>
    <dbReference type="NCBI Taxonomy" id="2320863"/>
    <lineage>
        <taxon>Bacteria</taxon>
        <taxon>Pseudomonadati</taxon>
        <taxon>Pseudomonadota</taxon>
        <taxon>Betaproteobacteria</taxon>
        <taxon>Burkholderiales</taxon>
        <taxon>Oxalobacteraceae</taxon>
        <taxon>Noviherbaspirillum</taxon>
    </lineage>
</organism>
<proteinExistence type="predicted"/>
<comment type="caution">
    <text evidence="1">The sequence shown here is derived from an EMBL/GenBank/DDBJ whole genome shotgun (WGS) entry which is preliminary data.</text>
</comment>
<evidence type="ECO:0000313" key="1">
    <source>
        <dbReference type="EMBL" id="RJF96167.1"/>
    </source>
</evidence>
<dbReference type="RefSeq" id="WP_119771315.1">
    <property type="nucleotide sequence ID" value="NZ_QYUO01000002.1"/>
</dbReference>
<dbReference type="EMBL" id="QYUO01000002">
    <property type="protein sequence ID" value="RJF96167.1"/>
    <property type="molecule type" value="Genomic_DNA"/>
</dbReference>
<dbReference type="Proteomes" id="UP000265955">
    <property type="component" value="Unassembled WGS sequence"/>
</dbReference>